<dbReference type="PANTHER" id="PTHR22835:SF659">
    <property type="entry name" value="GDSL LIPASE_ACYLHYDROLASE, PUTATIVE (AFU_ORTHOLOGUE AFUA_2G00510)-RELATED"/>
    <property type="match status" value="1"/>
</dbReference>
<proteinExistence type="inferred from homology"/>
<dbReference type="PATRIC" id="fig|452.5.peg.3184"/>
<gene>
    <name evidence="3" type="ORF">Lspi_2879</name>
</gene>
<dbReference type="Pfam" id="PF00657">
    <property type="entry name" value="Lipase_GDSL"/>
    <property type="match status" value="1"/>
</dbReference>
<protein>
    <submittedName>
        <fullName evidence="3">Lysophospholipase A</fullName>
    </submittedName>
</protein>
<feature type="chain" id="PRO_5006918115" evidence="2">
    <location>
        <begin position="20"/>
        <end position="359"/>
    </location>
</feature>
<sequence>MKKIAGLLAGLMLSLACLAANKQFDTMVIFGDSLSDNGNIYRYLWYYLPASPPYFEGHFSNGPLWVEYLYGHYFPGDYQEGFQDYAVGGAGAVLSYKENLPFTLTFELDNYLYWHTYGRKETTLYAIWIGGNNYINGPTNIEPLTDGVTAAIGNVIERLIGYGGNKFLIANLPDLGSLPQARDNQTQQLLTDLTLAHNSKLAYQVEVLRAKYPEVTFIYFDTYRYFNEAIASPGDYGLNNVSDPCYLGGYTGWLKAMLPDDDQLYQAMKEQHPDLTEQQWSMIKSNPQLHEAVVTGYVYALFPEHAREEPLRCDDYLFWDRVHPTTFIHQLLAEKAGELIDEAGLLAVMPDDSSGPGKG</sequence>
<dbReference type="OrthoDB" id="5292073at2"/>
<accession>A0A0W0YWP3</accession>
<dbReference type="EMBL" id="LNYX01000034">
    <property type="protein sequence ID" value="KTD61259.1"/>
    <property type="molecule type" value="Genomic_DNA"/>
</dbReference>
<keyword evidence="4" id="KW-1185">Reference proteome</keyword>
<evidence type="ECO:0000313" key="4">
    <source>
        <dbReference type="Proteomes" id="UP000054877"/>
    </source>
</evidence>
<comment type="similarity">
    <text evidence="1">Belongs to the 'GDSL' lipolytic enzyme family.</text>
</comment>
<dbReference type="AlphaFoldDB" id="A0A0W0YWP3"/>
<dbReference type="GO" id="GO:0016788">
    <property type="term" value="F:hydrolase activity, acting on ester bonds"/>
    <property type="evidence" value="ECO:0007669"/>
    <property type="project" value="InterPro"/>
</dbReference>
<dbReference type="PROSITE" id="PS51257">
    <property type="entry name" value="PROKAR_LIPOPROTEIN"/>
    <property type="match status" value="1"/>
</dbReference>
<dbReference type="SUPFAM" id="SSF52266">
    <property type="entry name" value="SGNH hydrolase"/>
    <property type="match status" value="1"/>
</dbReference>
<feature type="signal peptide" evidence="2">
    <location>
        <begin position="1"/>
        <end position="19"/>
    </location>
</feature>
<keyword evidence="2" id="KW-0732">Signal</keyword>
<reference evidence="3 4" key="1">
    <citation type="submission" date="2015-11" db="EMBL/GenBank/DDBJ databases">
        <title>Genomic analysis of 38 Legionella species identifies large and diverse effector repertoires.</title>
        <authorList>
            <person name="Burstein D."/>
            <person name="Amaro F."/>
            <person name="Zusman T."/>
            <person name="Lifshitz Z."/>
            <person name="Cohen O."/>
            <person name="Gilbert J.A."/>
            <person name="Pupko T."/>
            <person name="Shuman H.A."/>
            <person name="Segal G."/>
        </authorList>
    </citation>
    <scope>NUCLEOTIDE SEQUENCE [LARGE SCALE GENOMIC DNA]</scope>
    <source>
        <strain evidence="3 4">Mt.St.Helens-9</strain>
    </source>
</reference>
<comment type="caution">
    <text evidence="3">The sequence shown here is derived from an EMBL/GenBank/DDBJ whole genome shotgun (WGS) entry which is preliminary data.</text>
</comment>
<dbReference type="InterPro" id="IPR001087">
    <property type="entry name" value="GDSL"/>
</dbReference>
<dbReference type="Proteomes" id="UP000054877">
    <property type="component" value="Unassembled WGS sequence"/>
</dbReference>
<dbReference type="RefSeq" id="WP_058484783.1">
    <property type="nucleotide sequence ID" value="NZ_CAAAII010000004.1"/>
</dbReference>
<evidence type="ECO:0000313" key="3">
    <source>
        <dbReference type="EMBL" id="KTD61259.1"/>
    </source>
</evidence>
<evidence type="ECO:0000256" key="1">
    <source>
        <dbReference type="ARBA" id="ARBA00008668"/>
    </source>
</evidence>
<organism evidence="3 4">
    <name type="scientific">Legionella spiritensis</name>
    <dbReference type="NCBI Taxonomy" id="452"/>
    <lineage>
        <taxon>Bacteria</taxon>
        <taxon>Pseudomonadati</taxon>
        <taxon>Pseudomonadota</taxon>
        <taxon>Gammaproteobacteria</taxon>
        <taxon>Legionellales</taxon>
        <taxon>Legionellaceae</taxon>
        <taxon>Legionella</taxon>
    </lineage>
</organism>
<dbReference type="PANTHER" id="PTHR22835">
    <property type="entry name" value="ZINC FINGER FYVE DOMAIN CONTAINING PROTEIN"/>
    <property type="match status" value="1"/>
</dbReference>
<name>A0A0W0YWP3_LEGSP</name>
<dbReference type="CDD" id="cd01846">
    <property type="entry name" value="fatty_acyltransferase_like"/>
    <property type="match status" value="1"/>
</dbReference>
<evidence type="ECO:0000256" key="2">
    <source>
        <dbReference type="SAM" id="SignalP"/>
    </source>
</evidence>
<dbReference type="STRING" id="452.Lspi_2879"/>
<dbReference type="InterPro" id="IPR036514">
    <property type="entry name" value="SGNH_hydro_sf"/>
</dbReference>
<dbReference type="Gene3D" id="3.40.50.1110">
    <property type="entry name" value="SGNH hydrolase"/>
    <property type="match status" value="1"/>
</dbReference>